<organism evidence="2 3">
    <name type="scientific">Rubus argutus</name>
    <name type="common">Southern blackberry</name>
    <dbReference type="NCBI Taxonomy" id="59490"/>
    <lineage>
        <taxon>Eukaryota</taxon>
        <taxon>Viridiplantae</taxon>
        <taxon>Streptophyta</taxon>
        <taxon>Embryophyta</taxon>
        <taxon>Tracheophyta</taxon>
        <taxon>Spermatophyta</taxon>
        <taxon>Magnoliopsida</taxon>
        <taxon>eudicotyledons</taxon>
        <taxon>Gunneridae</taxon>
        <taxon>Pentapetalae</taxon>
        <taxon>rosids</taxon>
        <taxon>fabids</taxon>
        <taxon>Rosales</taxon>
        <taxon>Rosaceae</taxon>
        <taxon>Rosoideae</taxon>
        <taxon>Rosoideae incertae sedis</taxon>
        <taxon>Rubus</taxon>
    </lineage>
</organism>
<protein>
    <submittedName>
        <fullName evidence="2">Uncharacterized protein</fullName>
    </submittedName>
</protein>
<proteinExistence type="predicted"/>
<evidence type="ECO:0000256" key="1">
    <source>
        <dbReference type="SAM" id="MobiDB-lite"/>
    </source>
</evidence>
<comment type="caution">
    <text evidence="2">The sequence shown here is derived from an EMBL/GenBank/DDBJ whole genome shotgun (WGS) entry which is preliminary data.</text>
</comment>
<evidence type="ECO:0000313" key="3">
    <source>
        <dbReference type="Proteomes" id="UP001457282"/>
    </source>
</evidence>
<keyword evidence="3" id="KW-1185">Reference proteome</keyword>
<gene>
    <name evidence="2" type="ORF">M0R45_004237</name>
</gene>
<dbReference type="Proteomes" id="UP001457282">
    <property type="component" value="Unassembled WGS sequence"/>
</dbReference>
<dbReference type="AlphaFoldDB" id="A0AAW1YJ81"/>
<evidence type="ECO:0000313" key="2">
    <source>
        <dbReference type="EMBL" id="KAK9948672.1"/>
    </source>
</evidence>
<feature type="region of interest" description="Disordered" evidence="1">
    <location>
        <begin position="1"/>
        <end position="38"/>
    </location>
</feature>
<dbReference type="EMBL" id="JBEDUW010000001">
    <property type="protein sequence ID" value="KAK9948672.1"/>
    <property type="molecule type" value="Genomic_DNA"/>
</dbReference>
<accession>A0AAW1YJ81</accession>
<name>A0AAW1YJ81_RUBAR</name>
<sequence>MEEMSSKPHCVAGPKPRYGPSHPLVGARHLPRHSSQLPRHSHRHFIEHLSCTIPSHPIRQDPEAPRHR</sequence>
<reference evidence="2 3" key="1">
    <citation type="journal article" date="2023" name="G3 (Bethesda)">
        <title>A chromosome-length genome assembly and annotation of blackberry (Rubus argutus, cv. 'Hillquist').</title>
        <authorList>
            <person name="Bruna T."/>
            <person name="Aryal R."/>
            <person name="Dudchenko O."/>
            <person name="Sargent D.J."/>
            <person name="Mead D."/>
            <person name="Buti M."/>
            <person name="Cavallini A."/>
            <person name="Hytonen T."/>
            <person name="Andres J."/>
            <person name="Pham M."/>
            <person name="Weisz D."/>
            <person name="Mascagni F."/>
            <person name="Usai G."/>
            <person name="Natali L."/>
            <person name="Bassil N."/>
            <person name="Fernandez G.E."/>
            <person name="Lomsadze A."/>
            <person name="Armour M."/>
            <person name="Olukolu B."/>
            <person name="Poorten T."/>
            <person name="Britton C."/>
            <person name="Davik J."/>
            <person name="Ashrafi H."/>
            <person name="Aiden E.L."/>
            <person name="Borodovsky M."/>
            <person name="Worthington M."/>
        </authorList>
    </citation>
    <scope>NUCLEOTIDE SEQUENCE [LARGE SCALE GENOMIC DNA]</scope>
    <source>
        <strain evidence="2">PI 553951</strain>
    </source>
</reference>